<reference evidence="2" key="1">
    <citation type="submission" date="2017-09" db="EMBL/GenBank/DDBJ databases">
        <title>Depth-based differentiation of microbial function through sediment-hosted aquifers and enrichment of novel symbionts in the deep terrestrial subsurface.</title>
        <authorList>
            <person name="Probst A.J."/>
            <person name="Ladd B."/>
            <person name="Jarett J.K."/>
            <person name="Geller-Mcgrath D.E."/>
            <person name="Sieber C.M.K."/>
            <person name="Emerson J.B."/>
            <person name="Anantharaman K."/>
            <person name="Thomas B.C."/>
            <person name="Malmstrom R."/>
            <person name="Stieglmeier M."/>
            <person name="Klingl A."/>
            <person name="Woyke T."/>
            <person name="Ryan C.M."/>
            <person name="Banfield J.F."/>
        </authorList>
    </citation>
    <scope>NUCLEOTIDE SEQUENCE [LARGE SCALE GENOMIC DNA]</scope>
</reference>
<dbReference type="EMBL" id="PFBA01000001">
    <property type="protein sequence ID" value="PIT92886.1"/>
    <property type="molecule type" value="Genomic_DNA"/>
</dbReference>
<dbReference type="AlphaFoldDB" id="A0A2M6WJC6"/>
<dbReference type="Proteomes" id="UP000228635">
    <property type="component" value="Unassembled WGS sequence"/>
</dbReference>
<protein>
    <submittedName>
        <fullName evidence="1">Uncharacterized protein</fullName>
    </submittedName>
</protein>
<evidence type="ECO:0000313" key="1">
    <source>
        <dbReference type="EMBL" id="PIT92886.1"/>
    </source>
</evidence>
<proteinExistence type="predicted"/>
<sequence length="99" mass="11318">MSERKVSIHCRLIVFEVVVPEDLVWPFAQSFSDYFPLIDSISGASKIRPIDSYFNHPNGWHVRVTVPDLDSYRFSKFLDSFCTSHGLIFQQACSSSGAW</sequence>
<organism evidence="1 2">
    <name type="scientific">Candidatus Harrisonbacteria bacterium CG10_big_fil_rev_8_21_14_0_10_42_17</name>
    <dbReference type="NCBI Taxonomy" id="1974584"/>
    <lineage>
        <taxon>Bacteria</taxon>
        <taxon>Candidatus Harrisoniibacteriota</taxon>
    </lineage>
</organism>
<comment type="caution">
    <text evidence="1">The sequence shown here is derived from an EMBL/GenBank/DDBJ whole genome shotgun (WGS) entry which is preliminary data.</text>
</comment>
<evidence type="ECO:0000313" key="2">
    <source>
        <dbReference type="Proteomes" id="UP000228635"/>
    </source>
</evidence>
<name>A0A2M6WJC6_9BACT</name>
<gene>
    <name evidence="1" type="ORF">COU08_00055</name>
</gene>
<accession>A0A2M6WJC6</accession>